<evidence type="ECO:0000256" key="5">
    <source>
        <dbReference type="ARBA" id="ARBA00022692"/>
    </source>
</evidence>
<dbReference type="PANTHER" id="PTHR34040:SF2">
    <property type="entry name" value="FLAGELLAR BIOSYNTHETIC PROTEIN FLIQ"/>
    <property type="match status" value="1"/>
</dbReference>
<keyword evidence="10" id="KW-0966">Cell projection</keyword>
<comment type="subcellular location">
    <subcellularLocation>
        <location evidence="1 9">Cell membrane</location>
        <topology evidence="1">Multi-pass membrane protein</topology>
    </subcellularLocation>
    <subcellularLocation>
        <location evidence="9">Bacterial flagellum basal body</location>
    </subcellularLocation>
</comment>
<dbReference type="Proteomes" id="UP000539372">
    <property type="component" value="Unassembled WGS sequence"/>
</dbReference>
<comment type="function">
    <text evidence="9">Role in flagellar biosynthesis.</text>
</comment>
<dbReference type="InterPro" id="IPR006305">
    <property type="entry name" value="FliQ"/>
</dbReference>
<dbReference type="GO" id="GO:0009425">
    <property type="term" value="C:bacterial-type flagellum basal body"/>
    <property type="evidence" value="ECO:0007669"/>
    <property type="project" value="UniProtKB-SubCell"/>
</dbReference>
<evidence type="ECO:0000256" key="4">
    <source>
        <dbReference type="ARBA" id="ARBA00022475"/>
    </source>
</evidence>
<dbReference type="GO" id="GO:0009306">
    <property type="term" value="P:protein secretion"/>
    <property type="evidence" value="ECO:0007669"/>
    <property type="project" value="InterPro"/>
</dbReference>
<gene>
    <name evidence="9 10" type="primary">fliQ</name>
    <name evidence="10" type="ORF">HH303_17540</name>
</gene>
<organism evidence="10 11">
    <name type="scientific">Pacificispira spongiicola</name>
    <dbReference type="NCBI Taxonomy" id="2729598"/>
    <lineage>
        <taxon>Bacteria</taxon>
        <taxon>Pseudomonadati</taxon>
        <taxon>Pseudomonadota</taxon>
        <taxon>Alphaproteobacteria</taxon>
        <taxon>Rhodospirillales</taxon>
        <taxon>Rhodospirillaceae</taxon>
        <taxon>Pacificispira</taxon>
    </lineage>
</organism>
<dbReference type="PRINTS" id="PR00952">
    <property type="entry name" value="TYPE3IMQPROT"/>
</dbReference>
<evidence type="ECO:0000256" key="6">
    <source>
        <dbReference type="ARBA" id="ARBA00022989"/>
    </source>
</evidence>
<evidence type="ECO:0000313" key="10">
    <source>
        <dbReference type="EMBL" id="NMM46298.1"/>
    </source>
</evidence>
<feature type="transmembrane region" description="Helical" evidence="9">
    <location>
        <begin position="51"/>
        <end position="73"/>
    </location>
</feature>
<dbReference type="GO" id="GO:0005886">
    <property type="term" value="C:plasma membrane"/>
    <property type="evidence" value="ECO:0007669"/>
    <property type="project" value="UniProtKB-SubCell"/>
</dbReference>
<evidence type="ECO:0000256" key="8">
    <source>
        <dbReference type="ARBA" id="ARBA00023143"/>
    </source>
</evidence>
<dbReference type="PIRSF" id="PIRSF004669">
    <property type="entry name" value="FliQ"/>
    <property type="match status" value="1"/>
</dbReference>
<dbReference type="AlphaFoldDB" id="A0A7Y0HH33"/>
<accession>A0A7Y0HH33</accession>
<dbReference type="EMBL" id="JABBNT010000005">
    <property type="protein sequence ID" value="NMM46298.1"/>
    <property type="molecule type" value="Genomic_DNA"/>
</dbReference>
<dbReference type="PANTHER" id="PTHR34040">
    <property type="entry name" value="FLAGELLAR BIOSYNTHETIC PROTEIN FLIQ"/>
    <property type="match status" value="1"/>
</dbReference>
<evidence type="ECO:0000313" key="11">
    <source>
        <dbReference type="Proteomes" id="UP000539372"/>
    </source>
</evidence>
<evidence type="ECO:0000256" key="3">
    <source>
        <dbReference type="ARBA" id="ARBA00021718"/>
    </source>
</evidence>
<dbReference type="NCBIfam" id="TIGR01402">
    <property type="entry name" value="fliQ"/>
    <property type="match status" value="1"/>
</dbReference>
<dbReference type="RefSeq" id="WP_169626661.1">
    <property type="nucleotide sequence ID" value="NZ_JABBNT010000005.1"/>
</dbReference>
<dbReference type="InterPro" id="IPR002191">
    <property type="entry name" value="Bac_export_3"/>
</dbReference>
<evidence type="ECO:0000256" key="7">
    <source>
        <dbReference type="ARBA" id="ARBA00023136"/>
    </source>
</evidence>
<feature type="transmembrane region" description="Helical" evidence="9">
    <location>
        <begin position="12"/>
        <end position="39"/>
    </location>
</feature>
<dbReference type="Pfam" id="PF01313">
    <property type="entry name" value="Bac_export_3"/>
    <property type="match status" value="1"/>
</dbReference>
<comment type="similarity">
    <text evidence="2 9">Belongs to the FliQ/MopD/SpaQ family.</text>
</comment>
<name>A0A7Y0HH33_9PROT</name>
<comment type="caution">
    <text evidence="10">The sequence shown here is derived from an EMBL/GenBank/DDBJ whole genome shotgun (WGS) entry which is preliminary data.</text>
</comment>
<sequence length="88" mass="9677">MNEAQALDIAREAVYALLITASPLMLIGLFVGLAIAIIQALTQIQEVTLTFVPKIIVIFLSMLALIPFMLSHLQDLTYYLMDKIVAIG</sequence>
<reference evidence="10 11" key="1">
    <citation type="submission" date="2020-04" db="EMBL/GenBank/DDBJ databases">
        <title>Rhodospirillaceae bacterium KN72 isolated from deep sea.</title>
        <authorList>
            <person name="Zhang D.-C."/>
        </authorList>
    </citation>
    <scope>NUCLEOTIDE SEQUENCE [LARGE SCALE GENOMIC DNA]</scope>
    <source>
        <strain evidence="10 11">KN72</strain>
    </source>
</reference>
<keyword evidence="7 9" id="KW-0472">Membrane</keyword>
<keyword evidence="8 9" id="KW-0975">Bacterial flagellum</keyword>
<keyword evidence="11" id="KW-1185">Reference proteome</keyword>
<protein>
    <recommendedName>
        <fullName evidence="3 9">Flagellar biosynthetic protein FliQ</fullName>
    </recommendedName>
</protein>
<dbReference type="GO" id="GO:0044780">
    <property type="term" value="P:bacterial-type flagellum assembly"/>
    <property type="evidence" value="ECO:0007669"/>
    <property type="project" value="InterPro"/>
</dbReference>
<keyword evidence="6 9" id="KW-1133">Transmembrane helix</keyword>
<keyword evidence="4 9" id="KW-1003">Cell membrane</keyword>
<proteinExistence type="inferred from homology"/>
<keyword evidence="10" id="KW-0282">Flagellum</keyword>
<evidence type="ECO:0000256" key="9">
    <source>
        <dbReference type="RuleBase" id="RU364090"/>
    </source>
</evidence>
<evidence type="ECO:0000256" key="2">
    <source>
        <dbReference type="ARBA" id="ARBA00006156"/>
    </source>
</evidence>
<evidence type="ECO:0000256" key="1">
    <source>
        <dbReference type="ARBA" id="ARBA00004651"/>
    </source>
</evidence>
<keyword evidence="10" id="KW-0969">Cilium</keyword>
<keyword evidence="5 9" id="KW-0812">Transmembrane</keyword>